<evidence type="ECO:0000259" key="2">
    <source>
        <dbReference type="Pfam" id="PF20814"/>
    </source>
</evidence>
<feature type="domain" description="Cytochrome oxidase Caa3-type subunit IV" evidence="2">
    <location>
        <begin position="1"/>
        <end position="63"/>
    </location>
</feature>
<evidence type="ECO:0000313" key="4">
    <source>
        <dbReference type="Proteomes" id="UP000266089"/>
    </source>
</evidence>
<sequence>MLFAILFTIGSILVTWLLYLALRPRTLEVESELADLRYVAMALLLIILTAATVASMLILGKLGSVNISF</sequence>
<dbReference type="AlphaFoldDB" id="A0A399E2Z8"/>
<reference evidence="3 4" key="1">
    <citation type="submission" date="2018-08" db="EMBL/GenBank/DDBJ databases">
        <title>Meiothermus cateniformans JCM 15151 genome sequencing project.</title>
        <authorList>
            <person name="Da Costa M.S."/>
            <person name="Albuquerque L."/>
            <person name="Raposo P."/>
            <person name="Froufe H.J.C."/>
            <person name="Barroso C.S."/>
            <person name="Egas C."/>
        </authorList>
    </citation>
    <scope>NUCLEOTIDE SEQUENCE [LARGE SCALE GENOMIC DNA]</scope>
    <source>
        <strain evidence="3 4">JCM 15151</strain>
    </source>
</reference>
<evidence type="ECO:0000256" key="1">
    <source>
        <dbReference type="SAM" id="Phobius"/>
    </source>
</evidence>
<proteinExistence type="predicted"/>
<feature type="transmembrane region" description="Helical" evidence="1">
    <location>
        <begin position="36"/>
        <end position="59"/>
    </location>
</feature>
<keyword evidence="1" id="KW-0812">Transmembrane</keyword>
<keyword evidence="1" id="KW-1133">Transmembrane helix</keyword>
<comment type="caution">
    <text evidence="3">The sequence shown here is derived from an EMBL/GenBank/DDBJ whole genome shotgun (WGS) entry which is preliminary data.</text>
</comment>
<protein>
    <recommendedName>
        <fullName evidence="2">Cytochrome oxidase Caa3-type subunit IV domain-containing protein</fullName>
    </recommendedName>
</protein>
<dbReference type="RefSeq" id="WP_027886776.1">
    <property type="nucleotide sequence ID" value="NZ_JBHSXZ010000007.1"/>
</dbReference>
<dbReference type="EMBL" id="QWKX01000016">
    <property type="protein sequence ID" value="RIH78316.1"/>
    <property type="molecule type" value="Genomic_DNA"/>
</dbReference>
<name>A0A399E2Z8_9DEIN</name>
<keyword evidence="1" id="KW-0472">Membrane</keyword>
<dbReference type="Pfam" id="PF20814">
    <property type="entry name" value="CAA3_Cox_suIV"/>
    <property type="match status" value="1"/>
</dbReference>
<accession>A0A399E2Z8</accession>
<dbReference type="CDD" id="cd12222">
    <property type="entry name" value="Caa3-IV"/>
    <property type="match status" value="1"/>
</dbReference>
<dbReference type="Proteomes" id="UP000266089">
    <property type="component" value="Unassembled WGS sequence"/>
</dbReference>
<gene>
    <name evidence="3" type="ORF">Mcate_00906</name>
</gene>
<dbReference type="Gene3D" id="6.10.280.110">
    <property type="match status" value="1"/>
</dbReference>
<dbReference type="InterPro" id="IPR038405">
    <property type="entry name" value="Caa3-IV_sf"/>
</dbReference>
<dbReference type="OrthoDB" id="27042at2"/>
<evidence type="ECO:0000313" key="3">
    <source>
        <dbReference type="EMBL" id="RIH78316.1"/>
    </source>
</evidence>
<dbReference type="InterPro" id="IPR033793">
    <property type="entry name" value="Caa3-IV"/>
</dbReference>
<organism evidence="3 4">
    <name type="scientific">Meiothermus taiwanensis</name>
    <dbReference type="NCBI Taxonomy" id="172827"/>
    <lineage>
        <taxon>Bacteria</taxon>
        <taxon>Thermotogati</taxon>
        <taxon>Deinococcota</taxon>
        <taxon>Deinococci</taxon>
        <taxon>Thermales</taxon>
        <taxon>Thermaceae</taxon>
        <taxon>Meiothermus</taxon>
    </lineage>
</organism>